<comment type="caution">
    <text evidence="1">The sequence shown here is derived from an EMBL/GenBank/DDBJ whole genome shotgun (WGS) entry which is preliminary data.</text>
</comment>
<organism evidence="1 2">
    <name type="scientific">Thalassolituus marinus</name>
    <dbReference type="NCBI Taxonomy" id="671053"/>
    <lineage>
        <taxon>Bacteria</taxon>
        <taxon>Pseudomonadati</taxon>
        <taxon>Pseudomonadota</taxon>
        <taxon>Gammaproteobacteria</taxon>
        <taxon>Oceanospirillales</taxon>
        <taxon>Oceanospirillaceae</taxon>
        <taxon>Thalassolituus</taxon>
    </lineage>
</organism>
<keyword evidence="2" id="KW-1185">Reference proteome</keyword>
<sequence>MGIVEFSSAQGQKIQTFIRTNQQRERSAVLQAGKLILDHKPSTVTYCKDGKTIIKVIKPRNWKERAKLFWGHSRVHKETRGARIFNQLGLKTPDIYEMGIAIPFFFKSEYIGYYVMSDLTQRGLVPVLDLFCRSDTSNEMRMTLLANICDGLKRLRSRNIVFTDFHLSNVFSDPEGNITWIDTGVSYYFSHRKMYSKLKSSVVRLMQYHKDFCFHPHEMSYIKKELLGTAVPQF</sequence>
<dbReference type="EMBL" id="JAEDAH010000010">
    <property type="protein sequence ID" value="MCA6062451.1"/>
    <property type="molecule type" value="Genomic_DNA"/>
</dbReference>
<dbReference type="InterPro" id="IPR011009">
    <property type="entry name" value="Kinase-like_dom_sf"/>
</dbReference>
<gene>
    <name evidence="1" type="ORF">I9W95_02410</name>
</gene>
<accession>A0ABS7ZL60</accession>
<dbReference type="Gene3D" id="1.10.510.10">
    <property type="entry name" value="Transferase(Phosphotransferase) domain 1"/>
    <property type="match status" value="1"/>
</dbReference>
<proteinExistence type="predicted"/>
<evidence type="ECO:0000313" key="2">
    <source>
        <dbReference type="Proteomes" id="UP000714380"/>
    </source>
</evidence>
<dbReference type="Proteomes" id="UP000714380">
    <property type="component" value="Unassembled WGS sequence"/>
</dbReference>
<name>A0ABS7ZL60_9GAMM</name>
<evidence type="ECO:0000313" key="1">
    <source>
        <dbReference type="EMBL" id="MCA6062451.1"/>
    </source>
</evidence>
<dbReference type="RefSeq" id="WP_225671477.1">
    <property type="nucleotide sequence ID" value="NZ_JAEDAH010000010.1"/>
</dbReference>
<reference evidence="1 2" key="1">
    <citation type="submission" date="2020-12" db="EMBL/GenBank/DDBJ databases">
        <title>Novel Thalassolituus-related marine hydrocarbonoclastic bacteria mediated algae-derived hydrocarbons mineralization in twilight zone of the northern South China Sea.</title>
        <authorList>
            <person name="Dong C."/>
        </authorList>
    </citation>
    <scope>NUCLEOTIDE SEQUENCE [LARGE SCALE GENOMIC DNA]</scope>
    <source>
        <strain evidence="1 2">IMCC1826</strain>
    </source>
</reference>
<evidence type="ECO:0008006" key="3">
    <source>
        <dbReference type="Google" id="ProtNLM"/>
    </source>
</evidence>
<dbReference type="SUPFAM" id="SSF56112">
    <property type="entry name" value="Protein kinase-like (PK-like)"/>
    <property type="match status" value="1"/>
</dbReference>
<protein>
    <recommendedName>
        <fullName evidence="3">Lipopolysaccharide kinase (Kdo/WaaP) family protein</fullName>
    </recommendedName>
</protein>